<evidence type="ECO:0000313" key="6">
    <source>
        <dbReference type="Proteomes" id="UP001216440"/>
    </source>
</evidence>
<keyword evidence="2" id="KW-0812">Transmembrane</keyword>
<proteinExistence type="predicted"/>
<evidence type="ECO:0000259" key="3">
    <source>
        <dbReference type="Pfam" id="PF13828"/>
    </source>
</evidence>
<evidence type="ECO:0000256" key="1">
    <source>
        <dbReference type="SAM" id="MobiDB-lite"/>
    </source>
</evidence>
<dbReference type="Pfam" id="PF13845">
    <property type="entry name" value="Septum_form"/>
    <property type="match status" value="1"/>
</dbReference>
<keyword evidence="2" id="KW-0472">Membrane</keyword>
<evidence type="ECO:0000313" key="5">
    <source>
        <dbReference type="EMBL" id="WGD40947.1"/>
    </source>
</evidence>
<keyword evidence="6" id="KW-1185">Reference proteome</keyword>
<dbReference type="Pfam" id="PF13828">
    <property type="entry name" value="DUF4190"/>
    <property type="match status" value="1"/>
</dbReference>
<organism evidence="5 6">
    <name type="scientific">Streptomyces cathayae</name>
    <dbReference type="NCBI Taxonomy" id="3031124"/>
    <lineage>
        <taxon>Bacteria</taxon>
        <taxon>Bacillati</taxon>
        <taxon>Actinomycetota</taxon>
        <taxon>Actinomycetes</taxon>
        <taxon>Kitasatosporales</taxon>
        <taxon>Streptomycetaceae</taxon>
        <taxon>Streptomyces</taxon>
    </lineage>
</organism>
<sequence length="431" mass="45835">MSIPPPPGPRQPEGFQGPHPQGQHPQGPFAAPQPQGAPPPPQFPYGPQGPHGPHGPHGPYSPYGPYGFQPPAGSAGGAVNGVAIAALVCGLLCFLPAVGLVLGLIALWQIRRRPERGRGMAIAGSVLSSVGLALWVLSLSTGAVADFWEGFKEGARGNTILVLEKGDCFDSPDGLVGWAIEADQVPCSQEHDGEVFALVTLPEGAFPGDDSLVDTADDRCYALRDTYAMDAWALPSDVDVYYLTPSREGWDYGDRTITCVFGNRDADATLTGSLRRDETTLDADQVAYLKATHVLNAVLDQIPLAEAEEDLPGHQKWAGRMSEALAEQSGMLRDHPWPAGAEEPVTKLAGELERAEAVWAKAAEADGLDAFYEHSAQGWELIDSRKTVAARKALDLATTQPTFEEYDEEYDEDEGGTGGGGGRTDEGSIEV</sequence>
<accession>A0ABY8JZ94</accession>
<feature type="transmembrane region" description="Helical" evidence="2">
    <location>
        <begin position="120"/>
        <end position="137"/>
    </location>
</feature>
<keyword evidence="2" id="KW-1133">Transmembrane helix</keyword>
<feature type="region of interest" description="Disordered" evidence="1">
    <location>
        <begin position="1"/>
        <end position="64"/>
    </location>
</feature>
<feature type="compositionally biased region" description="Pro residues" evidence="1">
    <location>
        <begin position="35"/>
        <end position="44"/>
    </location>
</feature>
<dbReference type="InterPro" id="IPR025241">
    <property type="entry name" value="DUF4190"/>
</dbReference>
<dbReference type="InterPro" id="IPR026004">
    <property type="entry name" value="Septum_form"/>
</dbReference>
<reference evidence="5 6" key="1">
    <citation type="submission" date="2023-03" db="EMBL/GenBank/DDBJ databases">
        <authorList>
            <person name="Mo P."/>
        </authorList>
    </citation>
    <scope>NUCLEOTIDE SEQUENCE [LARGE SCALE GENOMIC DNA]</scope>
    <source>
        <strain evidence="5 6">HUAS 5</strain>
    </source>
</reference>
<feature type="transmembrane region" description="Helical" evidence="2">
    <location>
        <begin position="82"/>
        <end position="108"/>
    </location>
</feature>
<feature type="domain" description="Septum formation-related" evidence="4">
    <location>
        <begin position="162"/>
        <end position="259"/>
    </location>
</feature>
<feature type="compositionally biased region" description="Pro residues" evidence="1">
    <location>
        <begin position="1"/>
        <end position="10"/>
    </location>
</feature>
<name>A0ABY8JZ94_9ACTN</name>
<feature type="compositionally biased region" description="Low complexity" evidence="1">
    <location>
        <begin position="11"/>
        <end position="34"/>
    </location>
</feature>
<feature type="compositionally biased region" description="Acidic residues" evidence="1">
    <location>
        <begin position="404"/>
        <end position="415"/>
    </location>
</feature>
<feature type="region of interest" description="Disordered" evidence="1">
    <location>
        <begin position="399"/>
        <end position="431"/>
    </location>
</feature>
<dbReference type="Proteomes" id="UP001216440">
    <property type="component" value="Chromosome"/>
</dbReference>
<dbReference type="EMBL" id="CP121682">
    <property type="protein sequence ID" value="WGD40947.1"/>
    <property type="molecule type" value="Genomic_DNA"/>
</dbReference>
<evidence type="ECO:0000259" key="4">
    <source>
        <dbReference type="Pfam" id="PF13845"/>
    </source>
</evidence>
<gene>
    <name evidence="5" type="ORF">PYS65_12715</name>
</gene>
<feature type="domain" description="DUF4190" evidence="3">
    <location>
        <begin position="83"/>
        <end position="137"/>
    </location>
</feature>
<evidence type="ECO:0000256" key="2">
    <source>
        <dbReference type="SAM" id="Phobius"/>
    </source>
</evidence>
<protein>
    <submittedName>
        <fullName evidence="5">DUF4190 domain-containing protein</fullName>
    </submittedName>
</protein>
<dbReference type="RefSeq" id="WP_279334066.1">
    <property type="nucleotide sequence ID" value="NZ_CP121682.1"/>
</dbReference>